<dbReference type="SUPFAM" id="SSF160419">
    <property type="entry name" value="YdfO-like"/>
    <property type="match status" value="1"/>
</dbReference>
<dbReference type="Pfam" id="PF07166">
    <property type="entry name" value="DUF1398"/>
    <property type="match status" value="1"/>
</dbReference>
<reference evidence="1 2" key="1">
    <citation type="submission" date="2023-07" db="EMBL/GenBank/DDBJ databases">
        <title>Sorghum-associated microbial communities from plants grown in Nebraska, USA.</title>
        <authorList>
            <person name="Schachtman D."/>
        </authorList>
    </citation>
    <scope>NUCLEOTIDE SEQUENCE [LARGE SCALE GENOMIC DNA]</scope>
    <source>
        <strain evidence="1 2">3773</strain>
    </source>
</reference>
<evidence type="ECO:0000313" key="1">
    <source>
        <dbReference type="EMBL" id="MDR6968468.1"/>
    </source>
</evidence>
<name>A0ABU1TRG5_9FLAO</name>
<protein>
    <submittedName>
        <fullName evidence="1">Uncharacterized protein YbcV (DUF1398 family)</fullName>
    </submittedName>
</protein>
<dbReference type="Proteomes" id="UP001255185">
    <property type="component" value="Unassembled WGS sequence"/>
</dbReference>
<evidence type="ECO:0000313" key="2">
    <source>
        <dbReference type="Proteomes" id="UP001255185"/>
    </source>
</evidence>
<dbReference type="EMBL" id="JAVDVI010000010">
    <property type="protein sequence ID" value="MDR6968468.1"/>
    <property type="molecule type" value="Genomic_DNA"/>
</dbReference>
<dbReference type="InterPro" id="IPR036696">
    <property type="entry name" value="YdfO-like_sf"/>
</dbReference>
<keyword evidence="2" id="KW-1185">Reference proteome</keyword>
<dbReference type="Gene3D" id="3.30.1810.10">
    <property type="entry name" value="YdfO-like"/>
    <property type="match status" value="1"/>
</dbReference>
<organism evidence="1 2">
    <name type="scientific">Flavobacterium arsenatis</name>
    <dbReference type="NCBI Taxonomy" id="1484332"/>
    <lineage>
        <taxon>Bacteria</taxon>
        <taxon>Pseudomonadati</taxon>
        <taxon>Bacteroidota</taxon>
        <taxon>Flavobacteriia</taxon>
        <taxon>Flavobacteriales</taxon>
        <taxon>Flavobacteriaceae</taxon>
        <taxon>Flavobacterium</taxon>
    </lineage>
</organism>
<accession>A0ABU1TRG5</accession>
<gene>
    <name evidence="1" type="ORF">J2X31_002491</name>
</gene>
<dbReference type="InterPro" id="IPR009833">
    <property type="entry name" value="DUF1398"/>
</dbReference>
<sequence length="51" mass="6055">MFTVEQIKQARSKVKSGADFPNYIQDLIELGVLSFETFIRQPFGLLWCRWF</sequence>
<proteinExistence type="predicted"/>
<comment type="caution">
    <text evidence="1">The sequence shown here is derived from an EMBL/GenBank/DDBJ whole genome shotgun (WGS) entry which is preliminary data.</text>
</comment>
<dbReference type="RefSeq" id="WP_310027059.1">
    <property type="nucleotide sequence ID" value="NZ_JAVDVI010000010.1"/>
</dbReference>